<evidence type="ECO:0000313" key="1">
    <source>
        <dbReference type="EMBL" id="CAF3942431.1"/>
    </source>
</evidence>
<evidence type="ECO:0000313" key="2">
    <source>
        <dbReference type="Proteomes" id="UP000663844"/>
    </source>
</evidence>
<reference evidence="1" key="1">
    <citation type="submission" date="2021-02" db="EMBL/GenBank/DDBJ databases">
        <authorList>
            <person name="Nowell W R."/>
        </authorList>
    </citation>
    <scope>NUCLEOTIDE SEQUENCE</scope>
</reference>
<name>A0A819K4H6_9BILA</name>
<sequence>KIYDFTEGEWNEEKEELINIDVNQTSVYF</sequence>
<feature type="non-terminal residue" evidence="1">
    <location>
        <position position="1"/>
    </location>
</feature>
<dbReference type="EMBL" id="CAJOAZ010002585">
    <property type="protein sequence ID" value="CAF3942431.1"/>
    <property type="molecule type" value="Genomic_DNA"/>
</dbReference>
<accession>A0A819K4H6</accession>
<dbReference type="Proteomes" id="UP000663844">
    <property type="component" value="Unassembled WGS sequence"/>
</dbReference>
<dbReference type="AlphaFoldDB" id="A0A819K4H6"/>
<organism evidence="1 2">
    <name type="scientific">Adineta steineri</name>
    <dbReference type="NCBI Taxonomy" id="433720"/>
    <lineage>
        <taxon>Eukaryota</taxon>
        <taxon>Metazoa</taxon>
        <taxon>Spiralia</taxon>
        <taxon>Gnathifera</taxon>
        <taxon>Rotifera</taxon>
        <taxon>Eurotatoria</taxon>
        <taxon>Bdelloidea</taxon>
        <taxon>Adinetida</taxon>
        <taxon>Adinetidae</taxon>
        <taxon>Adineta</taxon>
    </lineage>
</organism>
<protein>
    <submittedName>
        <fullName evidence="1">Uncharacterized protein</fullName>
    </submittedName>
</protein>
<gene>
    <name evidence="1" type="ORF">OXD698_LOCUS26201</name>
</gene>
<proteinExistence type="predicted"/>
<comment type="caution">
    <text evidence="1">The sequence shown here is derived from an EMBL/GenBank/DDBJ whole genome shotgun (WGS) entry which is preliminary data.</text>
</comment>